<dbReference type="PANTHER" id="PTHR43861:SF1">
    <property type="entry name" value="TRANS-ACONITATE 2-METHYLTRANSFERASE"/>
    <property type="match status" value="1"/>
</dbReference>
<dbReference type="InterPro" id="IPR029063">
    <property type="entry name" value="SAM-dependent_MTases_sf"/>
</dbReference>
<dbReference type="PANTHER" id="PTHR43861">
    <property type="entry name" value="TRANS-ACONITATE 2-METHYLTRANSFERASE-RELATED"/>
    <property type="match status" value="1"/>
</dbReference>
<feature type="domain" description="Methyltransferase" evidence="4">
    <location>
        <begin position="62"/>
        <end position="153"/>
    </location>
</feature>
<dbReference type="GO" id="GO:0008168">
    <property type="term" value="F:methyltransferase activity"/>
    <property type="evidence" value="ECO:0007669"/>
    <property type="project" value="UniProtKB-KW"/>
</dbReference>
<gene>
    <name evidence="5" type="ORF">GCM10007147_00210</name>
</gene>
<dbReference type="CDD" id="cd02440">
    <property type="entry name" value="AdoMet_MTases"/>
    <property type="match status" value="1"/>
</dbReference>
<sequence length="225" mass="24509">MTTDHSGPPPSPGTEAWAERSRSQAEAFDIIGERYDEAFPHKEGQEQHTRRLIELLPAGSHVLDLGSGTGLPTARQLVRAGARVRGHEISPHMIELARTHVPEAEFVRADIMDLDPDERRYDAVVAFFSLLCLPRAQIPTALGLIRAALVPGGVLCLSMVEAEADDVPIPFVGARVRVTGYGRAELRTVVEEAGLVVEDERVVSYEPGEGAPPETQVFLTCRRSA</sequence>
<evidence type="ECO:0000313" key="5">
    <source>
        <dbReference type="EMBL" id="GHD14303.1"/>
    </source>
</evidence>
<dbReference type="Pfam" id="PF13649">
    <property type="entry name" value="Methyltransf_25"/>
    <property type="match status" value="1"/>
</dbReference>
<evidence type="ECO:0000313" key="6">
    <source>
        <dbReference type="Proteomes" id="UP000654947"/>
    </source>
</evidence>
<evidence type="ECO:0000256" key="2">
    <source>
        <dbReference type="ARBA" id="ARBA00022679"/>
    </source>
</evidence>
<accession>A0A918X5S7</accession>
<dbReference type="EMBL" id="BMXL01000001">
    <property type="protein sequence ID" value="GHD14303.1"/>
    <property type="molecule type" value="Genomic_DNA"/>
</dbReference>
<keyword evidence="2" id="KW-0808">Transferase</keyword>
<dbReference type="Proteomes" id="UP000654947">
    <property type="component" value="Unassembled WGS sequence"/>
</dbReference>
<evidence type="ECO:0000256" key="3">
    <source>
        <dbReference type="SAM" id="MobiDB-lite"/>
    </source>
</evidence>
<evidence type="ECO:0000259" key="4">
    <source>
        <dbReference type="Pfam" id="PF13649"/>
    </source>
</evidence>
<dbReference type="SUPFAM" id="SSF53335">
    <property type="entry name" value="S-adenosyl-L-methionine-dependent methyltransferases"/>
    <property type="match status" value="1"/>
</dbReference>
<name>A0A918X5S7_9ACTN</name>
<dbReference type="AlphaFoldDB" id="A0A918X5S7"/>
<dbReference type="Gene3D" id="3.40.50.150">
    <property type="entry name" value="Vaccinia Virus protein VP39"/>
    <property type="match status" value="1"/>
</dbReference>
<dbReference type="GO" id="GO:0032259">
    <property type="term" value="P:methylation"/>
    <property type="evidence" value="ECO:0007669"/>
    <property type="project" value="UniProtKB-KW"/>
</dbReference>
<evidence type="ECO:0000256" key="1">
    <source>
        <dbReference type="ARBA" id="ARBA00022603"/>
    </source>
</evidence>
<keyword evidence="1 5" id="KW-0489">Methyltransferase</keyword>
<organism evidence="5 6">
    <name type="scientific">Nocardiopsis kunsanensis</name>
    <dbReference type="NCBI Taxonomy" id="141693"/>
    <lineage>
        <taxon>Bacteria</taxon>
        <taxon>Bacillati</taxon>
        <taxon>Actinomycetota</taxon>
        <taxon>Actinomycetes</taxon>
        <taxon>Streptosporangiales</taxon>
        <taxon>Nocardiopsidaceae</taxon>
        <taxon>Nocardiopsis</taxon>
    </lineage>
</organism>
<feature type="region of interest" description="Disordered" evidence="3">
    <location>
        <begin position="1"/>
        <end position="23"/>
    </location>
</feature>
<comment type="caution">
    <text evidence="5">The sequence shown here is derived from an EMBL/GenBank/DDBJ whole genome shotgun (WGS) entry which is preliminary data.</text>
</comment>
<dbReference type="RefSeq" id="WP_017578401.1">
    <property type="nucleotide sequence ID" value="NZ_BMXL01000001.1"/>
</dbReference>
<reference evidence="5 6" key="1">
    <citation type="journal article" date="2014" name="Int. J. Syst. Evol. Microbiol.">
        <title>Complete genome sequence of Corynebacterium casei LMG S-19264T (=DSM 44701T), isolated from a smear-ripened cheese.</title>
        <authorList>
            <consortium name="US DOE Joint Genome Institute (JGI-PGF)"/>
            <person name="Walter F."/>
            <person name="Albersmeier A."/>
            <person name="Kalinowski J."/>
            <person name="Ruckert C."/>
        </authorList>
    </citation>
    <scope>NUCLEOTIDE SEQUENCE [LARGE SCALE GENOMIC DNA]</scope>
    <source>
        <strain evidence="5 6">KCTC 19473</strain>
    </source>
</reference>
<proteinExistence type="predicted"/>
<keyword evidence="6" id="KW-1185">Reference proteome</keyword>
<protein>
    <submittedName>
        <fullName evidence="5">Methyltransferase</fullName>
    </submittedName>
</protein>
<dbReference type="InterPro" id="IPR041698">
    <property type="entry name" value="Methyltransf_25"/>
</dbReference>